<dbReference type="AlphaFoldDB" id="A0A833R7N6"/>
<organism evidence="2 3">
    <name type="scientific">Carex littledalei</name>
    <dbReference type="NCBI Taxonomy" id="544730"/>
    <lineage>
        <taxon>Eukaryota</taxon>
        <taxon>Viridiplantae</taxon>
        <taxon>Streptophyta</taxon>
        <taxon>Embryophyta</taxon>
        <taxon>Tracheophyta</taxon>
        <taxon>Spermatophyta</taxon>
        <taxon>Magnoliopsida</taxon>
        <taxon>Liliopsida</taxon>
        <taxon>Poales</taxon>
        <taxon>Cyperaceae</taxon>
        <taxon>Cyperoideae</taxon>
        <taxon>Cariceae</taxon>
        <taxon>Carex</taxon>
        <taxon>Carex subgen. Euthyceras</taxon>
    </lineage>
</organism>
<keyword evidence="3" id="KW-1185">Reference proteome</keyword>
<proteinExistence type="inferred from homology"/>
<comment type="similarity">
    <text evidence="1">Belongs to the LOR family.</text>
</comment>
<name>A0A833R7N6_9POAL</name>
<evidence type="ECO:0000313" key="2">
    <source>
        <dbReference type="EMBL" id="KAF3334653.1"/>
    </source>
</evidence>
<sequence length="134" mass="14347">MAAIPMIMAPPAPAPAPKITGLETPLAVVGPQFCMPYDVELKVVEKAINLDDASAAVTDANGNMMLKLKGRLLGIIHDKRWLCDVNGVPIVTMQAKGPMSKIPIFALKAEALQLGFIELPGKESARQSDEEKNI</sequence>
<dbReference type="Gene3D" id="2.40.160.200">
    <property type="entry name" value="LURP1-related"/>
    <property type="match status" value="1"/>
</dbReference>
<dbReference type="InterPro" id="IPR038595">
    <property type="entry name" value="LOR_sf"/>
</dbReference>
<evidence type="ECO:0000256" key="1">
    <source>
        <dbReference type="ARBA" id="ARBA00005437"/>
    </source>
</evidence>
<dbReference type="SUPFAM" id="SSF54518">
    <property type="entry name" value="Tubby C-terminal domain-like"/>
    <property type="match status" value="1"/>
</dbReference>
<comment type="caution">
    <text evidence="2">The sequence shown here is derived from an EMBL/GenBank/DDBJ whole genome shotgun (WGS) entry which is preliminary data.</text>
</comment>
<reference evidence="2" key="1">
    <citation type="submission" date="2020-01" db="EMBL/GenBank/DDBJ databases">
        <title>Genome sequence of Kobresia littledalei, the first chromosome-level genome in the family Cyperaceae.</title>
        <authorList>
            <person name="Qu G."/>
        </authorList>
    </citation>
    <scope>NUCLEOTIDE SEQUENCE</scope>
    <source>
        <strain evidence="2">C.B.Clarke</strain>
        <tissue evidence="2">Leaf</tissue>
    </source>
</reference>
<gene>
    <name evidence="2" type="ORF">FCM35_KLT21257</name>
</gene>
<dbReference type="Proteomes" id="UP000623129">
    <property type="component" value="Unassembled WGS sequence"/>
</dbReference>
<evidence type="ECO:0000313" key="3">
    <source>
        <dbReference type="Proteomes" id="UP000623129"/>
    </source>
</evidence>
<accession>A0A833R7N6</accession>
<dbReference type="Pfam" id="PF04525">
    <property type="entry name" value="LOR"/>
    <property type="match status" value="1"/>
</dbReference>
<dbReference type="InterPro" id="IPR007612">
    <property type="entry name" value="LOR"/>
</dbReference>
<dbReference type="EMBL" id="SWLB01000009">
    <property type="protein sequence ID" value="KAF3334653.1"/>
    <property type="molecule type" value="Genomic_DNA"/>
</dbReference>
<dbReference type="OrthoDB" id="97518at2759"/>
<dbReference type="InterPro" id="IPR025659">
    <property type="entry name" value="Tubby-like_C"/>
</dbReference>
<protein>
    <submittedName>
        <fullName evidence="2">Protein LURP-one-related 15</fullName>
    </submittedName>
</protein>